<protein>
    <submittedName>
        <fullName evidence="2">Uncharacterized protein</fullName>
    </submittedName>
</protein>
<gene>
    <name evidence="2" type="ORF">LKE01_20280</name>
</gene>
<accession>A0A511E1A7</accession>
<keyword evidence="3" id="KW-1185">Reference proteome</keyword>
<feature type="region of interest" description="Disordered" evidence="1">
    <location>
        <begin position="16"/>
        <end position="58"/>
    </location>
</feature>
<proteinExistence type="predicted"/>
<dbReference type="EMBL" id="BJVK01000038">
    <property type="protein sequence ID" value="GEL29208.1"/>
    <property type="molecule type" value="Genomic_DNA"/>
</dbReference>
<evidence type="ECO:0000256" key="1">
    <source>
        <dbReference type="SAM" id="MobiDB-lite"/>
    </source>
</evidence>
<name>A0A511E1A7_LENKE</name>
<sequence length="58" mass="6438">MIWATVTDSLNRINANTTEDGNSKDEIIGPIPNDRWGMKNEKQVRGSSMAKNAVMPPH</sequence>
<evidence type="ECO:0000313" key="3">
    <source>
        <dbReference type="Proteomes" id="UP000321893"/>
    </source>
</evidence>
<dbReference type="AlphaFoldDB" id="A0A511E1A7"/>
<comment type="caution">
    <text evidence="2">The sequence shown here is derived from an EMBL/GenBank/DDBJ whole genome shotgun (WGS) entry which is preliminary data.</text>
</comment>
<reference evidence="2" key="1">
    <citation type="submission" date="2019-07" db="EMBL/GenBank/DDBJ databases">
        <title>Whole genome shotgun sequence of Lactobacillus kefiri NBRC 15888.</title>
        <authorList>
            <person name="Hosoyama A."/>
            <person name="Uohara A."/>
            <person name="Ohji S."/>
            <person name="Ichikawa N."/>
        </authorList>
    </citation>
    <scope>NUCLEOTIDE SEQUENCE [LARGE SCALE GENOMIC DNA]</scope>
    <source>
        <strain evidence="2">NBRC 15888</strain>
    </source>
</reference>
<organism evidence="2 3">
    <name type="scientific">Lentilactobacillus kefiri</name>
    <name type="common">Lactobacillus kefiri</name>
    <dbReference type="NCBI Taxonomy" id="33962"/>
    <lineage>
        <taxon>Bacteria</taxon>
        <taxon>Bacillati</taxon>
        <taxon>Bacillota</taxon>
        <taxon>Bacilli</taxon>
        <taxon>Lactobacillales</taxon>
        <taxon>Lactobacillaceae</taxon>
        <taxon>Lentilactobacillus</taxon>
    </lineage>
</organism>
<dbReference type="Proteomes" id="UP000321893">
    <property type="component" value="Unassembled WGS sequence"/>
</dbReference>
<evidence type="ECO:0000313" key="2">
    <source>
        <dbReference type="EMBL" id="GEL29208.1"/>
    </source>
</evidence>